<evidence type="ECO:0000313" key="4">
    <source>
        <dbReference type="Proteomes" id="UP001174136"/>
    </source>
</evidence>
<dbReference type="InterPro" id="IPR036691">
    <property type="entry name" value="Endo/exonu/phosph_ase_sf"/>
</dbReference>
<keyword evidence="1" id="KW-0732">Signal</keyword>
<reference evidence="3" key="1">
    <citation type="journal article" date="2023" name="Front. Mar. Sci.">
        <title>A new Merluccius polli reference genome to investigate the effects of global change in West African waters.</title>
        <authorList>
            <person name="Mateo J.L."/>
            <person name="Blanco-Fernandez C."/>
            <person name="Garcia-Vazquez E."/>
            <person name="Machado-Schiaffino G."/>
        </authorList>
    </citation>
    <scope>NUCLEOTIDE SEQUENCE</scope>
    <source>
        <strain evidence="3">C29</strain>
        <tissue evidence="3">Fin</tissue>
    </source>
</reference>
<dbReference type="Pfam" id="PF09004">
    <property type="entry name" value="ALKBH8_N"/>
    <property type="match status" value="2"/>
</dbReference>
<evidence type="ECO:0000313" key="3">
    <source>
        <dbReference type="EMBL" id="KAK0146755.1"/>
    </source>
</evidence>
<accession>A0AA47MV58</accession>
<dbReference type="Proteomes" id="UP001174136">
    <property type="component" value="Unassembled WGS sequence"/>
</dbReference>
<name>A0AA47MV58_MERPO</name>
<feature type="signal peptide" evidence="1">
    <location>
        <begin position="1"/>
        <end position="18"/>
    </location>
</feature>
<feature type="domain" description="Alkylated DNA repair protein AlkB homologue 8 N-terminal" evidence="2">
    <location>
        <begin position="243"/>
        <end position="284"/>
    </location>
</feature>
<feature type="chain" id="PRO_5041384361" description="Alkylated DNA repair protein AlkB homologue 8 N-terminal domain-containing protein" evidence="1">
    <location>
        <begin position="19"/>
        <end position="557"/>
    </location>
</feature>
<dbReference type="PANTHER" id="PTHR47510:SF3">
    <property type="entry name" value="ENDO_EXONUCLEASE_PHOSPHATASE DOMAIN-CONTAINING PROTEIN"/>
    <property type="match status" value="1"/>
</dbReference>
<gene>
    <name evidence="3" type="ORF">N1851_013962</name>
</gene>
<comment type="caution">
    <text evidence="3">The sequence shown here is derived from an EMBL/GenBank/DDBJ whole genome shotgun (WGS) entry which is preliminary data.</text>
</comment>
<feature type="domain" description="Alkylated DNA repair protein AlkB homologue 8 N-terminal" evidence="2">
    <location>
        <begin position="495"/>
        <end position="536"/>
    </location>
</feature>
<sequence>MTILTLMLLLSFLETSITLTCGNIFRNCTITIKTVNTWTAQVSLQGCLEATDWNIFREATDNIHDYTETVSDYISWCTSVCVFPNQKPWFNGDIKQNIRKRREALKSGDQGEYKTARYELERSITAAKRAHSQKLESLYLNNNTGSMWQGIQAATNYWTTTTTPDTRDATLPDSLNNFYARFDRLNTDTPSKAPCDSMDTAFQVTHAQVLRPLKQPLTIQGTEVERADSHRFLGLQVTSDLSWSLNTAATVKKAQQRLYFIRLLRKSGLNQRPLTLAYSGLVESILTSGITVWYGNITQAERRSLQRIIKSAERIIGTTLPSMDSIYSQCCWRRAERIIRDSLHPAHPLLKHKQCKYSLRHSRADSLITHTRYLNSFFPATDANVSMALSLLLDIINKQQLAHPDGVFIVAGDFNQACLKTVLPKFIQHVKFATRGENTLDHVYSNIKHTGRGGSDHLCLSLTPISQLQDCFSRTLWDLFFSHNLQEHISDSLSWTTNTMATVKKAQQRLHFLRVLRRTNLEEKLLVTFYRATIESILTYGITAWHAGCSVEIQPID</sequence>
<dbReference type="SUPFAM" id="SSF56219">
    <property type="entry name" value="DNase I-like"/>
    <property type="match status" value="1"/>
</dbReference>
<dbReference type="GO" id="GO:0016706">
    <property type="term" value="F:2-oxoglutarate-dependent dioxygenase activity"/>
    <property type="evidence" value="ECO:0007669"/>
    <property type="project" value="InterPro"/>
</dbReference>
<dbReference type="InterPro" id="IPR015095">
    <property type="entry name" value="AlkB_hom8_N"/>
</dbReference>
<keyword evidence="4" id="KW-1185">Reference proteome</keyword>
<dbReference type="GO" id="GO:0008168">
    <property type="term" value="F:methyltransferase activity"/>
    <property type="evidence" value="ECO:0007669"/>
    <property type="project" value="InterPro"/>
</dbReference>
<dbReference type="PANTHER" id="PTHR47510">
    <property type="entry name" value="REVERSE TRANSCRIPTASE DOMAIN-CONTAINING PROTEIN"/>
    <property type="match status" value="1"/>
</dbReference>
<organism evidence="3 4">
    <name type="scientific">Merluccius polli</name>
    <name type="common">Benguela hake</name>
    <name type="synonym">Merluccius cadenati</name>
    <dbReference type="NCBI Taxonomy" id="89951"/>
    <lineage>
        <taxon>Eukaryota</taxon>
        <taxon>Metazoa</taxon>
        <taxon>Chordata</taxon>
        <taxon>Craniata</taxon>
        <taxon>Vertebrata</taxon>
        <taxon>Euteleostomi</taxon>
        <taxon>Actinopterygii</taxon>
        <taxon>Neopterygii</taxon>
        <taxon>Teleostei</taxon>
        <taxon>Neoteleostei</taxon>
        <taxon>Acanthomorphata</taxon>
        <taxon>Zeiogadaria</taxon>
        <taxon>Gadariae</taxon>
        <taxon>Gadiformes</taxon>
        <taxon>Gadoidei</taxon>
        <taxon>Merlucciidae</taxon>
        <taxon>Merluccius</taxon>
    </lineage>
</organism>
<protein>
    <recommendedName>
        <fullName evidence="2">Alkylated DNA repair protein AlkB homologue 8 N-terminal domain-containing protein</fullName>
    </recommendedName>
</protein>
<dbReference type="EMBL" id="JAOPHQ010002560">
    <property type="protein sequence ID" value="KAK0146755.1"/>
    <property type="molecule type" value="Genomic_DNA"/>
</dbReference>
<dbReference type="AlphaFoldDB" id="A0AA47MV58"/>
<evidence type="ECO:0000259" key="2">
    <source>
        <dbReference type="Pfam" id="PF09004"/>
    </source>
</evidence>
<proteinExistence type="predicted"/>
<evidence type="ECO:0000256" key="1">
    <source>
        <dbReference type="SAM" id="SignalP"/>
    </source>
</evidence>